<dbReference type="Gene3D" id="1.10.10.10">
    <property type="entry name" value="Winged helix-like DNA-binding domain superfamily/Winged helix DNA-binding domain"/>
    <property type="match status" value="1"/>
</dbReference>
<dbReference type="GO" id="GO:0003700">
    <property type="term" value="F:DNA-binding transcription factor activity"/>
    <property type="evidence" value="ECO:0007669"/>
    <property type="project" value="InterPro"/>
</dbReference>
<dbReference type="InterPro" id="IPR000232">
    <property type="entry name" value="HSF_DNA-bd"/>
</dbReference>
<evidence type="ECO:0000313" key="6">
    <source>
        <dbReference type="EMBL" id="RUS72145.1"/>
    </source>
</evidence>
<evidence type="ECO:0000256" key="2">
    <source>
        <dbReference type="ARBA" id="ARBA00006403"/>
    </source>
</evidence>
<dbReference type="Pfam" id="PF00447">
    <property type="entry name" value="HSF_DNA-bind"/>
    <property type="match status" value="1"/>
</dbReference>
<dbReference type="SUPFAM" id="SSF46785">
    <property type="entry name" value="Winged helix' DNA-binding domain"/>
    <property type="match status" value="1"/>
</dbReference>
<comment type="subcellular location">
    <subcellularLocation>
        <location evidence="1">Nucleus</location>
    </subcellularLocation>
</comment>
<name>A0A433SSF0_ELYCH</name>
<gene>
    <name evidence="6" type="ORF">EGW08_020087</name>
</gene>
<dbReference type="OrthoDB" id="6151152at2759"/>
<sequence>MAVVNDGIIIRWADDNNGIIVQEKEFEQNVMQMYPGFVQVDAFHNLRRLFRDYNFKFRILQRKSSCPGLVLEFRHPNFSRENFDQLSQVKKRQRFRKLKYLQRYQRQLKPLAPPLVKCKRKINFQIKKHTRGMTWNREIGSEHRYIHSKPTDGANHYPSVNLSDCMKNFNPNNIQHFSVGAAERIKHANMHSKNKSRIYELFSGAEMDPTIKSKRKSSSRFVPPESPVNVDSCVAEDLYTNYTKEDYGRQALMQVYAKNELNEEEFWELMTRKSYFSCRDMSWEMIKEYIDRIVCHESSPLHFKGFYYNVPLSEL</sequence>
<dbReference type="GO" id="GO:0043565">
    <property type="term" value="F:sequence-specific DNA binding"/>
    <property type="evidence" value="ECO:0007669"/>
    <property type="project" value="InterPro"/>
</dbReference>
<comment type="caution">
    <text evidence="6">The sequence shown here is derived from an EMBL/GenBank/DDBJ whole genome shotgun (WGS) entry which is preliminary data.</text>
</comment>
<dbReference type="GO" id="GO:0005634">
    <property type="term" value="C:nucleus"/>
    <property type="evidence" value="ECO:0007669"/>
    <property type="project" value="UniProtKB-SubCell"/>
</dbReference>
<keyword evidence="7" id="KW-1185">Reference proteome</keyword>
<protein>
    <recommendedName>
        <fullName evidence="5">HSF-type DNA-binding domain-containing protein</fullName>
    </recommendedName>
</protein>
<reference evidence="6 7" key="1">
    <citation type="submission" date="2019-01" db="EMBL/GenBank/DDBJ databases">
        <title>A draft genome assembly of the solar-powered sea slug Elysia chlorotica.</title>
        <authorList>
            <person name="Cai H."/>
            <person name="Li Q."/>
            <person name="Fang X."/>
            <person name="Li J."/>
            <person name="Curtis N.E."/>
            <person name="Altenburger A."/>
            <person name="Shibata T."/>
            <person name="Feng M."/>
            <person name="Maeda T."/>
            <person name="Schwartz J.A."/>
            <person name="Shigenobu S."/>
            <person name="Lundholm N."/>
            <person name="Nishiyama T."/>
            <person name="Yang H."/>
            <person name="Hasebe M."/>
            <person name="Li S."/>
            <person name="Pierce S.K."/>
            <person name="Wang J."/>
        </authorList>
    </citation>
    <scope>NUCLEOTIDE SEQUENCE [LARGE SCALE GENOMIC DNA]</scope>
    <source>
        <strain evidence="6">EC2010</strain>
        <tissue evidence="6">Whole organism of an adult</tissue>
    </source>
</reference>
<evidence type="ECO:0000256" key="3">
    <source>
        <dbReference type="ARBA" id="ARBA00023125"/>
    </source>
</evidence>
<accession>A0A433SSF0</accession>
<dbReference type="Proteomes" id="UP000271974">
    <property type="component" value="Unassembled WGS sequence"/>
</dbReference>
<dbReference type="STRING" id="188477.A0A433SSF0"/>
<dbReference type="EMBL" id="RQTK01001105">
    <property type="protein sequence ID" value="RUS72145.1"/>
    <property type="molecule type" value="Genomic_DNA"/>
</dbReference>
<comment type="similarity">
    <text evidence="2">Belongs to the HSF family.</text>
</comment>
<keyword evidence="3" id="KW-0238">DNA-binding</keyword>
<feature type="domain" description="HSF-type DNA-binding" evidence="5">
    <location>
        <begin position="8"/>
        <end position="92"/>
    </location>
</feature>
<evidence type="ECO:0000259" key="5">
    <source>
        <dbReference type="Pfam" id="PF00447"/>
    </source>
</evidence>
<organism evidence="6 7">
    <name type="scientific">Elysia chlorotica</name>
    <name type="common">Eastern emerald elysia</name>
    <name type="synonym">Sea slug</name>
    <dbReference type="NCBI Taxonomy" id="188477"/>
    <lineage>
        <taxon>Eukaryota</taxon>
        <taxon>Metazoa</taxon>
        <taxon>Spiralia</taxon>
        <taxon>Lophotrochozoa</taxon>
        <taxon>Mollusca</taxon>
        <taxon>Gastropoda</taxon>
        <taxon>Heterobranchia</taxon>
        <taxon>Euthyneura</taxon>
        <taxon>Panpulmonata</taxon>
        <taxon>Sacoglossa</taxon>
        <taxon>Placobranchoidea</taxon>
        <taxon>Plakobranchidae</taxon>
        <taxon>Elysia</taxon>
    </lineage>
</organism>
<evidence type="ECO:0000256" key="4">
    <source>
        <dbReference type="ARBA" id="ARBA00023242"/>
    </source>
</evidence>
<dbReference type="AlphaFoldDB" id="A0A433SSF0"/>
<keyword evidence="4" id="KW-0539">Nucleus</keyword>
<proteinExistence type="inferred from homology"/>
<evidence type="ECO:0000313" key="7">
    <source>
        <dbReference type="Proteomes" id="UP000271974"/>
    </source>
</evidence>
<dbReference type="InterPro" id="IPR036388">
    <property type="entry name" value="WH-like_DNA-bd_sf"/>
</dbReference>
<evidence type="ECO:0000256" key="1">
    <source>
        <dbReference type="ARBA" id="ARBA00004123"/>
    </source>
</evidence>
<dbReference type="InterPro" id="IPR036390">
    <property type="entry name" value="WH_DNA-bd_sf"/>
</dbReference>